<evidence type="ECO:0000313" key="3">
    <source>
        <dbReference type="Proteomes" id="UP001176468"/>
    </source>
</evidence>
<dbReference type="RefSeq" id="WP_304559948.1">
    <property type="nucleotide sequence ID" value="NZ_JAUQSZ010000002.1"/>
</dbReference>
<feature type="chain" id="PRO_5046981818" evidence="1">
    <location>
        <begin position="24"/>
        <end position="106"/>
    </location>
</feature>
<reference evidence="2" key="1">
    <citation type="submission" date="2023-07" db="EMBL/GenBank/DDBJ databases">
        <authorList>
            <person name="Kim M.K."/>
        </authorList>
    </citation>
    <scope>NUCLEOTIDE SEQUENCE</scope>
    <source>
        <strain evidence="2">CA1-15</strain>
    </source>
</reference>
<evidence type="ECO:0000256" key="1">
    <source>
        <dbReference type="SAM" id="SignalP"/>
    </source>
</evidence>
<protein>
    <submittedName>
        <fullName evidence="2">UrcA family protein</fullName>
    </submittedName>
</protein>
<proteinExistence type="predicted"/>
<dbReference type="EMBL" id="JAUQSZ010000002">
    <property type="protein sequence ID" value="MDO7841493.1"/>
    <property type="molecule type" value="Genomic_DNA"/>
</dbReference>
<evidence type="ECO:0000313" key="2">
    <source>
        <dbReference type="EMBL" id="MDO7841493.1"/>
    </source>
</evidence>
<keyword evidence="3" id="KW-1185">Reference proteome</keyword>
<dbReference type="Proteomes" id="UP001176468">
    <property type="component" value="Unassembled WGS sequence"/>
</dbReference>
<comment type="caution">
    <text evidence="2">The sequence shown here is derived from an EMBL/GenBank/DDBJ whole genome shotgun (WGS) entry which is preliminary data.</text>
</comment>
<keyword evidence="1" id="KW-0732">Signal</keyword>
<feature type="signal peptide" evidence="1">
    <location>
        <begin position="1"/>
        <end position="23"/>
    </location>
</feature>
<sequence>MTLRTLATLALAAATLTAAPAFAAPQEGAATVRYADLDLSTAAGVATLHRRVGAALETVCGSYAGATSSAWSAEADAIKQCRADARSKADQQVAAIVAAKVQVAAR</sequence>
<dbReference type="NCBIfam" id="TIGR04433">
    <property type="entry name" value="UrcA_uranyl"/>
    <property type="match status" value="1"/>
</dbReference>
<organism evidence="2 3">
    <name type="scientific">Sphingomonas immobilis</name>
    <dbReference type="NCBI Taxonomy" id="3063997"/>
    <lineage>
        <taxon>Bacteria</taxon>
        <taxon>Pseudomonadati</taxon>
        <taxon>Pseudomonadota</taxon>
        <taxon>Alphaproteobacteria</taxon>
        <taxon>Sphingomonadales</taxon>
        <taxon>Sphingomonadaceae</taxon>
        <taxon>Sphingomonas</taxon>
    </lineage>
</organism>
<accession>A0ABT8ZV89</accession>
<gene>
    <name evidence="2" type="ORF">Q5H94_04085</name>
</gene>
<name>A0ABT8ZV89_9SPHN</name>
<dbReference type="InterPro" id="IPR030972">
    <property type="entry name" value="UrcA_uranyl"/>
</dbReference>